<protein>
    <recommendedName>
        <fullName evidence="3">Esterase</fullName>
    </recommendedName>
</protein>
<dbReference type="SUPFAM" id="SSF53474">
    <property type="entry name" value="alpha/beta-Hydrolases"/>
    <property type="match status" value="1"/>
</dbReference>
<gene>
    <name evidence="1" type="ORF">pgond44_13998</name>
</gene>
<accession>N1WS33</accession>
<dbReference type="ESTHER" id="9flao-n1ws33">
    <property type="family name" value="abh_upf00227"/>
</dbReference>
<organism evidence="1 2">
    <name type="scientific">Psychroflexus gondwanensis ACAM 44</name>
    <dbReference type="NCBI Taxonomy" id="1189619"/>
    <lineage>
        <taxon>Bacteria</taxon>
        <taxon>Pseudomonadati</taxon>
        <taxon>Bacteroidota</taxon>
        <taxon>Flavobacteriia</taxon>
        <taxon>Flavobacteriales</taxon>
        <taxon>Flavobacteriaceae</taxon>
        <taxon>Psychroflexus</taxon>
    </lineage>
</organism>
<comment type="caution">
    <text evidence="1">The sequence shown here is derived from an EMBL/GenBank/DDBJ whole genome shotgun (WGS) entry which is preliminary data.</text>
</comment>
<evidence type="ECO:0008006" key="3">
    <source>
        <dbReference type="Google" id="ProtNLM"/>
    </source>
</evidence>
<dbReference type="Pfam" id="PF05728">
    <property type="entry name" value="UPF0227"/>
    <property type="match status" value="1"/>
</dbReference>
<dbReference type="STRING" id="1189619.pgond44_13998"/>
<dbReference type="Gene3D" id="3.40.50.1820">
    <property type="entry name" value="alpha/beta hydrolase"/>
    <property type="match status" value="1"/>
</dbReference>
<dbReference type="Proteomes" id="UP000012317">
    <property type="component" value="Unassembled WGS sequence"/>
</dbReference>
<dbReference type="eggNOG" id="COG3150">
    <property type="taxonomic scope" value="Bacteria"/>
</dbReference>
<keyword evidence="2" id="KW-1185">Reference proteome</keyword>
<evidence type="ECO:0000313" key="2">
    <source>
        <dbReference type="Proteomes" id="UP000012317"/>
    </source>
</evidence>
<name>N1WS33_9FLAO</name>
<evidence type="ECO:0000313" key="1">
    <source>
        <dbReference type="EMBL" id="EMY80022.1"/>
    </source>
</evidence>
<sequence length="157" mass="18124">MSIKIAYLHGLESNNTGKKNDWLRTVATVYDPLIDYKEENIYTKLKTEIEEFQPELIIGSSMGGYFAYHIAKELNISALLFNPALHSRTFEPDMTGLIHSENDPSIQIIVGENDNVIEPRKTIEIIENKPNIKLTTYDHEHRTPYDVFKKETEKLLN</sequence>
<dbReference type="RefSeq" id="WP_003444284.1">
    <property type="nucleotide sequence ID" value="NZ_APLF01000021.1"/>
</dbReference>
<proteinExistence type="predicted"/>
<dbReference type="AlphaFoldDB" id="N1WS33"/>
<dbReference type="InterPro" id="IPR008886">
    <property type="entry name" value="UPF0227/Esterase_YqiA"/>
</dbReference>
<dbReference type="EMBL" id="APLF01000021">
    <property type="protein sequence ID" value="EMY80022.1"/>
    <property type="molecule type" value="Genomic_DNA"/>
</dbReference>
<dbReference type="InterPro" id="IPR029058">
    <property type="entry name" value="AB_hydrolase_fold"/>
</dbReference>
<reference evidence="1 2" key="1">
    <citation type="journal article" date="2014" name="Genome Biol. Evol.">
        <title>Extensive gene acquisition in the extremely psychrophilic bacterial species Psychroflexus torquis and the link to sea-ice ecosystem specialism.</title>
        <authorList>
            <person name="Feng S."/>
            <person name="Powell S.M."/>
            <person name="Wilson R."/>
            <person name="Bowman J.P."/>
        </authorList>
    </citation>
    <scope>NUCLEOTIDE SEQUENCE [LARGE SCALE GENOMIC DNA]</scope>
    <source>
        <strain evidence="1 2">ACAM 44</strain>
    </source>
</reference>